<dbReference type="AlphaFoldDB" id="A0A0A9DUJ3"/>
<accession>A0A0A9DUJ3</accession>
<reference evidence="1" key="1">
    <citation type="submission" date="2014-09" db="EMBL/GenBank/DDBJ databases">
        <authorList>
            <person name="Magalhaes I.L.F."/>
            <person name="Oliveira U."/>
            <person name="Santos F.R."/>
            <person name="Vidigal T.H.D.A."/>
            <person name="Brescovit A.D."/>
            <person name="Santos A.J."/>
        </authorList>
    </citation>
    <scope>NUCLEOTIDE SEQUENCE</scope>
    <source>
        <tissue evidence="1">Shoot tissue taken approximately 20 cm above the soil surface</tissue>
    </source>
</reference>
<organism evidence="1">
    <name type="scientific">Arundo donax</name>
    <name type="common">Giant reed</name>
    <name type="synonym">Donax arundinaceus</name>
    <dbReference type="NCBI Taxonomy" id="35708"/>
    <lineage>
        <taxon>Eukaryota</taxon>
        <taxon>Viridiplantae</taxon>
        <taxon>Streptophyta</taxon>
        <taxon>Embryophyta</taxon>
        <taxon>Tracheophyta</taxon>
        <taxon>Spermatophyta</taxon>
        <taxon>Magnoliopsida</taxon>
        <taxon>Liliopsida</taxon>
        <taxon>Poales</taxon>
        <taxon>Poaceae</taxon>
        <taxon>PACMAD clade</taxon>
        <taxon>Arundinoideae</taxon>
        <taxon>Arundineae</taxon>
        <taxon>Arundo</taxon>
    </lineage>
</organism>
<protein>
    <submittedName>
        <fullName evidence="1">Uncharacterized protein</fullName>
    </submittedName>
</protein>
<name>A0A0A9DUJ3_ARUDO</name>
<sequence>MMLVRTPLMSTLSWSFVKVESYWTESCPGVEDTLRGMQKLLLNRY</sequence>
<reference evidence="1" key="2">
    <citation type="journal article" date="2015" name="Data Brief">
        <title>Shoot transcriptome of the giant reed, Arundo donax.</title>
        <authorList>
            <person name="Barrero R.A."/>
            <person name="Guerrero F.D."/>
            <person name="Moolhuijzen P."/>
            <person name="Goolsby J.A."/>
            <person name="Tidwell J."/>
            <person name="Bellgard S.E."/>
            <person name="Bellgard M.I."/>
        </authorList>
    </citation>
    <scope>NUCLEOTIDE SEQUENCE</scope>
    <source>
        <tissue evidence="1">Shoot tissue taken approximately 20 cm above the soil surface</tissue>
    </source>
</reference>
<proteinExistence type="predicted"/>
<evidence type="ECO:0000313" key="1">
    <source>
        <dbReference type="EMBL" id="JAD87437.1"/>
    </source>
</evidence>
<dbReference type="EMBL" id="GBRH01210458">
    <property type="protein sequence ID" value="JAD87437.1"/>
    <property type="molecule type" value="Transcribed_RNA"/>
</dbReference>